<dbReference type="GO" id="GO:0000981">
    <property type="term" value="F:DNA-binding transcription factor activity, RNA polymerase II-specific"/>
    <property type="evidence" value="ECO:0007669"/>
    <property type="project" value="InterPro"/>
</dbReference>
<dbReference type="InterPro" id="IPR001356">
    <property type="entry name" value="HD"/>
</dbReference>
<accession>A0A183SFH6</accession>
<sequence length="121" mass="14211">MGWPKCSNAKGPAIGSIYFREHPFHSKQTDFLSESSAVARREVIKPISWISASSINCTVRTSFSIWQLTELEKEFHFSRYLTKSRRLEIAAELSLSESQVKIWFQNRRMKQKKRMREKLSL</sequence>
<proteinExistence type="predicted"/>
<evidence type="ECO:0000256" key="5">
    <source>
        <dbReference type="ARBA" id="ARBA00023242"/>
    </source>
</evidence>
<feature type="domain" description="Homeobox" evidence="8">
    <location>
        <begin position="60"/>
        <end position="114"/>
    </location>
</feature>
<evidence type="ECO:0000313" key="10">
    <source>
        <dbReference type="Proteomes" id="UP000275846"/>
    </source>
</evidence>
<dbReference type="CDD" id="cd00086">
    <property type="entry name" value="homeodomain"/>
    <property type="match status" value="1"/>
</dbReference>
<dbReference type="GO" id="GO:0005634">
    <property type="term" value="C:nucleus"/>
    <property type="evidence" value="ECO:0007669"/>
    <property type="project" value="UniProtKB-SubCell"/>
</dbReference>
<dbReference type="PANTHER" id="PTHR45946:SF4">
    <property type="entry name" value="HOMEOBOX PROTEIN ROUGH-RELATED"/>
    <property type="match status" value="1"/>
</dbReference>
<evidence type="ECO:0000256" key="7">
    <source>
        <dbReference type="RuleBase" id="RU000682"/>
    </source>
</evidence>
<evidence type="ECO:0000256" key="4">
    <source>
        <dbReference type="ARBA" id="ARBA00023155"/>
    </source>
</evidence>
<dbReference type="PRINTS" id="PR00031">
    <property type="entry name" value="HTHREPRESSR"/>
</dbReference>
<evidence type="ECO:0000256" key="6">
    <source>
        <dbReference type="PROSITE-ProRule" id="PRU00108"/>
    </source>
</evidence>
<dbReference type="InterPro" id="IPR017970">
    <property type="entry name" value="Homeobox_CS"/>
</dbReference>
<dbReference type="PROSITE" id="PS00027">
    <property type="entry name" value="HOMEOBOX_1"/>
    <property type="match status" value="1"/>
</dbReference>
<dbReference type="PANTHER" id="PTHR45946">
    <property type="entry name" value="HOMEOBOX PROTEIN ROUGH-RELATED"/>
    <property type="match status" value="1"/>
</dbReference>
<name>A0A183SFH6_SCHSO</name>
<evidence type="ECO:0000256" key="3">
    <source>
        <dbReference type="ARBA" id="ARBA00023125"/>
    </source>
</evidence>
<organism evidence="11">
    <name type="scientific">Schistocephalus solidus</name>
    <name type="common">Tapeworm</name>
    <dbReference type="NCBI Taxonomy" id="70667"/>
    <lineage>
        <taxon>Eukaryota</taxon>
        <taxon>Metazoa</taxon>
        <taxon>Spiralia</taxon>
        <taxon>Lophotrochozoa</taxon>
        <taxon>Platyhelminthes</taxon>
        <taxon>Cestoda</taxon>
        <taxon>Eucestoda</taxon>
        <taxon>Diphyllobothriidea</taxon>
        <taxon>Diphyllobothriidae</taxon>
        <taxon>Schistocephalus</taxon>
    </lineage>
</organism>
<keyword evidence="2" id="KW-0217">Developmental protein</keyword>
<dbReference type="InterPro" id="IPR000047">
    <property type="entry name" value="HTH_motif"/>
</dbReference>
<comment type="subcellular location">
    <subcellularLocation>
        <location evidence="1 6 7">Nucleus</location>
    </subcellularLocation>
</comment>
<dbReference type="SMART" id="SM00389">
    <property type="entry name" value="HOX"/>
    <property type="match status" value="1"/>
</dbReference>
<keyword evidence="10" id="KW-1185">Reference proteome</keyword>
<dbReference type="OrthoDB" id="6159439at2759"/>
<dbReference type="WBParaSite" id="SSLN_0000307401-mRNA-1">
    <property type="protein sequence ID" value="SSLN_0000307401-mRNA-1"/>
    <property type="gene ID" value="SSLN_0000307401"/>
</dbReference>
<dbReference type="GO" id="GO:0000978">
    <property type="term" value="F:RNA polymerase II cis-regulatory region sequence-specific DNA binding"/>
    <property type="evidence" value="ECO:0007669"/>
    <property type="project" value="TreeGrafter"/>
</dbReference>
<gene>
    <name evidence="9" type="ORF">SSLN_LOCUS2974</name>
</gene>
<dbReference type="PROSITE" id="PS50071">
    <property type="entry name" value="HOMEOBOX_2"/>
    <property type="match status" value="1"/>
</dbReference>
<dbReference type="EMBL" id="UYSU01032392">
    <property type="protein sequence ID" value="VDL89359.1"/>
    <property type="molecule type" value="Genomic_DNA"/>
</dbReference>
<keyword evidence="5 6" id="KW-0539">Nucleus</keyword>
<evidence type="ECO:0000259" key="8">
    <source>
        <dbReference type="PROSITE" id="PS50071"/>
    </source>
</evidence>
<dbReference type="InterPro" id="IPR020479">
    <property type="entry name" value="HD_metazoa"/>
</dbReference>
<dbReference type="PRINTS" id="PR00024">
    <property type="entry name" value="HOMEOBOX"/>
</dbReference>
<reference evidence="9 10" key="2">
    <citation type="submission" date="2018-11" db="EMBL/GenBank/DDBJ databases">
        <authorList>
            <consortium name="Pathogen Informatics"/>
        </authorList>
    </citation>
    <scope>NUCLEOTIDE SEQUENCE [LARGE SCALE GENOMIC DNA]</scope>
    <source>
        <strain evidence="9 10">NST_G2</strain>
    </source>
</reference>
<protein>
    <submittedName>
        <fullName evidence="11">Homeobox domain-containing protein</fullName>
    </submittedName>
</protein>
<reference evidence="11" key="1">
    <citation type="submission" date="2016-06" db="UniProtKB">
        <authorList>
            <consortium name="WormBaseParasite"/>
        </authorList>
    </citation>
    <scope>IDENTIFICATION</scope>
</reference>
<evidence type="ECO:0000313" key="9">
    <source>
        <dbReference type="EMBL" id="VDL89359.1"/>
    </source>
</evidence>
<dbReference type="SUPFAM" id="SSF46689">
    <property type="entry name" value="Homeodomain-like"/>
    <property type="match status" value="1"/>
</dbReference>
<dbReference type="Gene3D" id="1.10.10.60">
    <property type="entry name" value="Homeodomain-like"/>
    <property type="match status" value="1"/>
</dbReference>
<dbReference type="STRING" id="70667.A0A183SFH6"/>
<dbReference type="InterPro" id="IPR009057">
    <property type="entry name" value="Homeodomain-like_sf"/>
</dbReference>
<evidence type="ECO:0000313" key="11">
    <source>
        <dbReference type="WBParaSite" id="SSLN_0000307401-mRNA-1"/>
    </source>
</evidence>
<evidence type="ECO:0000256" key="1">
    <source>
        <dbReference type="ARBA" id="ARBA00004123"/>
    </source>
</evidence>
<dbReference type="InterPro" id="IPR046327">
    <property type="entry name" value="HXA1/B1/D1"/>
</dbReference>
<dbReference type="Proteomes" id="UP000275846">
    <property type="component" value="Unassembled WGS sequence"/>
</dbReference>
<keyword evidence="3 6" id="KW-0238">DNA-binding</keyword>
<feature type="DNA-binding region" description="Homeobox" evidence="6">
    <location>
        <begin position="62"/>
        <end position="115"/>
    </location>
</feature>
<evidence type="ECO:0000256" key="2">
    <source>
        <dbReference type="ARBA" id="ARBA00022473"/>
    </source>
</evidence>
<dbReference type="AlphaFoldDB" id="A0A183SFH6"/>
<keyword evidence="4 6" id="KW-0371">Homeobox</keyword>
<dbReference type="Pfam" id="PF00046">
    <property type="entry name" value="Homeodomain"/>
    <property type="match status" value="1"/>
</dbReference>